<comment type="subunit">
    <text evidence="9">Component of the Mediator complex.</text>
</comment>
<feature type="compositionally biased region" description="Gly residues" evidence="10">
    <location>
        <begin position="243"/>
        <end position="253"/>
    </location>
</feature>
<keyword evidence="4 9" id="KW-0805">Transcription regulation</keyword>
<dbReference type="Pfam" id="PF09748">
    <property type="entry name" value="Med10"/>
    <property type="match status" value="1"/>
</dbReference>
<evidence type="ECO:0000256" key="7">
    <source>
        <dbReference type="ARBA" id="ARBA00023242"/>
    </source>
</evidence>
<accession>A0ABQ7PHL6</accession>
<comment type="caution">
    <text evidence="11">The sequence shown here is derived from an EMBL/GenBank/DDBJ whole genome shotgun (WGS) entry which is preliminary data.</text>
</comment>
<gene>
    <name evidence="9" type="primary">MED10</name>
    <name evidence="11" type="ORF">E4U57_005731</name>
</gene>
<evidence type="ECO:0000256" key="8">
    <source>
        <dbReference type="ARBA" id="ARBA00032004"/>
    </source>
</evidence>
<evidence type="ECO:0000256" key="10">
    <source>
        <dbReference type="SAM" id="MobiDB-lite"/>
    </source>
</evidence>
<comment type="function">
    <text evidence="9">Component of the Mediator complex, a coactivator involved in the regulated transcription of nearly all RNA polymerase II-dependent genes. Mediator functions as a bridge to convey information from gene-specific regulatory proteins to the basal RNA polymerase II transcription machinery. Mediator is recruited to promoters by direct interactions with regulatory proteins and serves as a scaffold for the assembly of a functional preinitiation complex with RNA polymerase II and the general transcription factors.</text>
</comment>
<dbReference type="PANTHER" id="PTHR13345">
    <property type="entry name" value="MEDIATOR OF RNA POLYMERASE II TRANSCRIPTION SUBUNIT 10"/>
    <property type="match status" value="1"/>
</dbReference>
<protein>
    <recommendedName>
        <fullName evidence="3 9">Mediator of RNA polymerase II transcription subunit 10</fullName>
    </recommendedName>
    <alternativeName>
        <fullName evidence="8 9">Mediator complex subunit 10</fullName>
    </alternativeName>
</protein>
<keyword evidence="6 9" id="KW-0804">Transcription</keyword>
<comment type="subcellular location">
    <subcellularLocation>
        <location evidence="1 9">Nucleus</location>
    </subcellularLocation>
</comment>
<evidence type="ECO:0000256" key="3">
    <source>
        <dbReference type="ARBA" id="ARBA00019617"/>
    </source>
</evidence>
<feature type="compositionally biased region" description="Gly residues" evidence="10">
    <location>
        <begin position="211"/>
        <end position="221"/>
    </location>
</feature>
<comment type="similarity">
    <text evidence="2 9">Belongs to the Mediator complex subunit 10 family.</text>
</comment>
<sequence>MYPPPSPPTSVGARPQFRDDSSLGLHHNLRPSSNATPSTASAMSSMTEAEHEAFEQQLKDVIQDLYQIMIQVATYDTTGRPGRDVLSEELKTLSHSIKSVHEVSSSPTTNLPLVPPELLDYVESGRNPDIYTREFTELTRRGNQLMRGKALAFGDFRDVLAREISTAMPEMRGDVERVVEETGGRRTVANGKKGGLWNGRGSGDDSEGDGSESGSGSGIGNGNESEVGMGMGITNGNRMGNMNGNGNGNGNGSRNGVVAGSALAGS</sequence>
<keyword evidence="5 9" id="KW-0010">Activator</keyword>
<evidence type="ECO:0000313" key="11">
    <source>
        <dbReference type="EMBL" id="KAG5963981.1"/>
    </source>
</evidence>
<name>A0ABQ7PHL6_9HYPO</name>
<dbReference type="Proteomes" id="UP000742024">
    <property type="component" value="Unassembled WGS sequence"/>
</dbReference>
<proteinExistence type="inferred from homology"/>
<feature type="region of interest" description="Disordered" evidence="10">
    <location>
        <begin position="1"/>
        <end position="51"/>
    </location>
</feature>
<organism evidence="11 12">
    <name type="scientific">Claviceps arundinis</name>
    <dbReference type="NCBI Taxonomy" id="1623583"/>
    <lineage>
        <taxon>Eukaryota</taxon>
        <taxon>Fungi</taxon>
        <taxon>Dikarya</taxon>
        <taxon>Ascomycota</taxon>
        <taxon>Pezizomycotina</taxon>
        <taxon>Sordariomycetes</taxon>
        <taxon>Hypocreomycetidae</taxon>
        <taxon>Hypocreales</taxon>
        <taxon>Clavicipitaceae</taxon>
        <taxon>Claviceps</taxon>
    </lineage>
</organism>
<reference evidence="11 12" key="1">
    <citation type="journal article" date="2020" name="bioRxiv">
        <title>Whole genome comparisons of ergot fungi reveals the divergence and evolution of species within the genus Claviceps are the result of varying mechanisms driving genome evolution and host range expansion.</title>
        <authorList>
            <person name="Wyka S.A."/>
            <person name="Mondo S.J."/>
            <person name="Liu M."/>
            <person name="Dettman J."/>
            <person name="Nalam V."/>
            <person name="Broders K.D."/>
        </authorList>
    </citation>
    <scope>NUCLEOTIDE SEQUENCE [LARGE SCALE GENOMIC DNA]</scope>
    <source>
        <strain evidence="11 12">LM583</strain>
    </source>
</reference>
<keyword evidence="12" id="KW-1185">Reference proteome</keyword>
<evidence type="ECO:0000256" key="4">
    <source>
        <dbReference type="ARBA" id="ARBA00023015"/>
    </source>
</evidence>
<evidence type="ECO:0000256" key="1">
    <source>
        <dbReference type="ARBA" id="ARBA00004123"/>
    </source>
</evidence>
<evidence type="ECO:0000256" key="6">
    <source>
        <dbReference type="ARBA" id="ARBA00023163"/>
    </source>
</evidence>
<feature type="compositionally biased region" description="Low complexity" evidence="10">
    <location>
        <begin position="31"/>
        <end position="47"/>
    </location>
</feature>
<feature type="compositionally biased region" description="Gly residues" evidence="10">
    <location>
        <begin position="192"/>
        <end position="201"/>
    </location>
</feature>
<feature type="compositionally biased region" description="Low complexity" evidence="10">
    <location>
        <begin position="222"/>
        <end position="242"/>
    </location>
</feature>
<feature type="region of interest" description="Disordered" evidence="10">
    <location>
        <begin position="181"/>
        <end position="266"/>
    </location>
</feature>
<dbReference type="InterPro" id="IPR019145">
    <property type="entry name" value="Mediator_Med10"/>
</dbReference>
<evidence type="ECO:0000256" key="5">
    <source>
        <dbReference type="ARBA" id="ARBA00023159"/>
    </source>
</evidence>
<keyword evidence="7 9" id="KW-0539">Nucleus</keyword>
<dbReference type="PANTHER" id="PTHR13345:SF13">
    <property type="entry name" value="MEDIATOR OF RNA POLYMERASE II TRANSCRIPTION SUBUNIT 10"/>
    <property type="match status" value="1"/>
</dbReference>
<evidence type="ECO:0000256" key="2">
    <source>
        <dbReference type="ARBA" id="ARBA00005389"/>
    </source>
</evidence>
<evidence type="ECO:0000313" key="12">
    <source>
        <dbReference type="Proteomes" id="UP000742024"/>
    </source>
</evidence>
<evidence type="ECO:0000256" key="9">
    <source>
        <dbReference type="RuleBase" id="RU364146"/>
    </source>
</evidence>
<dbReference type="EMBL" id="SRPR01000046">
    <property type="protein sequence ID" value="KAG5963981.1"/>
    <property type="molecule type" value="Genomic_DNA"/>
</dbReference>